<name>A0A8X6H3M5_TRICU</name>
<evidence type="ECO:0000313" key="3">
    <source>
        <dbReference type="Proteomes" id="UP000887116"/>
    </source>
</evidence>
<comment type="caution">
    <text evidence="2">The sequence shown here is derived from an EMBL/GenBank/DDBJ whole genome shotgun (WGS) entry which is preliminary data.</text>
</comment>
<proteinExistence type="predicted"/>
<organism evidence="2 3">
    <name type="scientific">Trichonephila clavata</name>
    <name type="common">Joro spider</name>
    <name type="synonym">Nephila clavata</name>
    <dbReference type="NCBI Taxonomy" id="2740835"/>
    <lineage>
        <taxon>Eukaryota</taxon>
        <taxon>Metazoa</taxon>
        <taxon>Ecdysozoa</taxon>
        <taxon>Arthropoda</taxon>
        <taxon>Chelicerata</taxon>
        <taxon>Arachnida</taxon>
        <taxon>Araneae</taxon>
        <taxon>Araneomorphae</taxon>
        <taxon>Entelegynae</taxon>
        <taxon>Araneoidea</taxon>
        <taxon>Nephilidae</taxon>
        <taxon>Trichonephila</taxon>
    </lineage>
</organism>
<evidence type="ECO:0000313" key="2">
    <source>
        <dbReference type="EMBL" id="GFR16666.1"/>
    </source>
</evidence>
<dbReference type="EMBL" id="BMAO01027425">
    <property type="protein sequence ID" value="GFR16666.1"/>
    <property type="molecule type" value="Genomic_DNA"/>
</dbReference>
<evidence type="ECO:0000256" key="1">
    <source>
        <dbReference type="SAM" id="SignalP"/>
    </source>
</evidence>
<accession>A0A8X6H3M5</accession>
<feature type="chain" id="PRO_5036475461" evidence="1">
    <location>
        <begin position="22"/>
        <end position="135"/>
    </location>
</feature>
<dbReference type="Proteomes" id="UP000887116">
    <property type="component" value="Unassembled WGS sequence"/>
</dbReference>
<keyword evidence="1" id="KW-0732">Signal</keyword>
<reference evidence="2" key="1">
    <citation type="submission" date="2020-07" db="EMBL/GenBank/DDBJ databases">
        <title>Multicomponent nature underlies the extraordinary mechanical properties of spider dragline silk.</title>
        <authorList>
            <person name="Kono N."/>
            <person name="Nakamura H."/>
            <person name="Mori M."/>
            <person name="Yoshida Y."/>
            <person name="Ohtoshi R."/>
            <person name="Malay A.D."/>
            <person name="Moran D.A.P."/>
            <person name="Tomita M."/>
            <person name="Numata K."/>
            <person name="Arakawa K."/>
        </authorList>
    </citation>
    <scope>NUCLEOTIDE SEQUENCE</scope>
</reference>
<protein>
    <submittedName>
        <fullName evidence="2">Uncharacterized protein</fullName>
    </submittedName>
</protein>
<keyword evidence="3" id="KW-1185">Reference proteome</keyword>
<sequence>MIFRNDLHSFFVIIILDLVLEFFKPYSTTQLFDESLPESTPATLPVTAVDERIPVVHSLVIWKMCEALDLKVKFTPLLGATALPRAPHRDIDHTATIPVIGSFSVWTICQALDLPATCDPRIIRTSVFRLPNKPI</sequence>
<dbReference type="AlphaFoldDB" id="A0A8X6H3M5"/>
<gene>
    <name evidence="2" type="ORF">TNCT_557861</name>
</gene>
<feature type="signal peptide" evidence="1">
    <location>
        <begin position="1"/>
        <end position="21"/>
    </location>
</feature>